<dbReference type="PANTHER" id="PTHR43481:SF4">
    <property type="entry name" value="GLYCEROL-1-PHOSPHATE PHOSPHOHYDROLASE 1-RELATED"/>
    <property type="match status" value="1"/>
</dbReference>
<dbReference type="GO" id="GO:0050308">
    <property type="term" value="F:sugar-phosphatase activity"/>
    <property type="evidence" value="ECO:0007669"/>
    <property type="project" value="TreeGrafter"/>
</dbReference>
<dbReference type="Gene3D" id="3.40.50.1000">
    <property type="entry name" value="HAD superfamily/HAD-like"/>
    <property type="match status" value="1"/>
</dbReference>
<dbReference type="OrthoDB" id="9797743at2"/>
<dbReference type="SFLD" id="SFLDS00003">
    <property type="entry name" value="Haloacid_Dehalogenase"/>
    <property type="match status" value="1"/>
</dbReference>
<dbReference type="InterPro" id="IPR006439">
    <property type="entry name" value="HAD-SF_hydro_IA"/>
</dbReference>
<dbReference type="InterPro" id="IPR051806">
    <property type="entry name" value="HAD-like_SPP"/>
</dbReference>
<dbReference type="PANTHER" id="PTHR43481">
    <property type="entry name" value="FRUCTOSE-1-PHOSPHATE PHOSPHATASE"/>
    <property type="match status" value="1"/>
</dbReference>
<sequence>MPTLLIFDCDGTLIDSERLYNLAWADVLGRHGLPWTVDECAQRLMGRPLPDCYAIIEAALGRRLPADFQSEVFAASDRWFAREGLQVIDGVQEALARLPQAKCVASSGLYTHVRDNLAQTGLLGYFGAERIFTAAMVARGKPAPDVFLHAARAMGAAPRDCIVIEDSVPGVLGGRAAGMRVLGYGGNQHDPAALRAAGAEVFDNMRALPALIG</sequence>
<dbReference type="InterPro" id="IPR036412">
    <property type="entry name" value="HAD-like_sf"/>
</dbReference>
<proteinExistence type="predicted"/>
<name>A0A5C8PDU4_9HYPH</name>
<dbReference type="SFLD" id="SFLDG01135">
    <property type="entry name" value="C1.5.6:_HAD__Beta-PGM__Phospha"/>
    <property type="match status" value="1"/>
</dbReference>
<comment type="caution">
    <text evidence="1">The sequence shown here is derived from an EMBL/GenBank/DDBJ whole genome shotgun (WGS) entry which is preliminary data.</text>
</comment>
<dbReference type="NCBIfam" id="TIGR01509">
    <property type="entry name" value="HAD-SF-IA-v3"/>
    <property type="match status" value="1"/>
</dbReference>
<dbReference type="Proteomes" id="UP000321638">
    <property type="component" value="Unassembled WGS sequence"/>
</dbReference>
<dbReference type="Gene3D" id="1.10.150.240">
    <property type="entry name" value="Putative phosphatase, domain 2"/>
    <property type="match status" value="1"/>
</dbReference>
<dbReference type="InterPro" id="IPR023198">
    <property type="entry name" value="PGP-like_dom2"/>
</dbReference>
<dbReference type="InterPro" id="IPR023214">
    <property type="entry name" value="HAD_sf"/>
</dbReference>
<dbReference type="Pfam" id="PF00702">
    <property type="entry name" value="Hydrolase"/>
    <property type="match status" value="1"/>
</dbReference>
<dbReference type="SFLD" id="SFLDG01129">
    <property type="entry name" value="C1.5:_HAD__Beta-PGM__Phosphata"/>
    <property type="match status" value="1"/>
</dbReference>
<reference evidence="1 2" key="1">
    <citation type="submission" date="2019-06" db="EMBL/GenBank/DDBJ databases">
        <title>New taxonomy in bacterial strain CC-CFT640, isolated from vineyard.</title>
        <authorList>
            <person name="Lin S.-Y."/>
            <person name="Tsai C.-F."/>
            <person name="Young C.-C."/>
        </authorList>
    </citation>
    <scope>NUCLEOTIDE SEQUENCE [LARGE SCALE GENOMIC DNA]</scope>
    <source>
        <strain evidence="1 2">CC-CFT640</strain>
    </source>
</reference>
<dbReference type="AlphaFoldDB" id="A0A5C8PDU4"/>
<keyword evidence="2" id="KW-1185">Reference proteome</keyword>
<evidence type="ECO:0000313" key="2">
    <source>
        <dbReference type="Proteomes" id="UP000321638"/>
    </source>
</evidence>
<gene>
    <name evidence="1" type="ORF">FHP25_30545</name>
</gene>
<evidence type="ECO:0000313" key="1">
    <source>
        <dbReference type="EMBL" id="TXL71305.1"/>
    </source>
</evidence>
<organism evidence="1 2">
    <name type="scientific">Vineibacter terrae</name>
    <dbReference type="NCBI Taxonomy" id="2586908"/>
    <lineage>
        <taxon>Bacteria</taxon>
        <taxon>Pseudomonadati</taxon>
        <taxon>Pseudomonadota</taxon>
        <taxon>Alphaproteobacteria</taxon>
        <taxon>Hyphomicrobiales</taxon>
        <taxon>Vineibacter</taxon>
    </lineage>
</organism>
<dbReference type="CDD" id="cd07526">
    <property type="entry name" value="HAD_BPGM_like"/>
    <property type="match status" value="1"/>
</dbReference>
<protein>
    <submittedName>
        <fullName evidence="1">HAD family phosphatase</fullName>
    </submittedName>
</protein>
<accession>A0A5C8PDU4</accession>
<dbReference type="SUPFAM" id="SSF56784">
    <property type="entry name" value="HAD-like"/>
    <property type="match status" value="1"/>
</dbReference>
<dbReference type="RefSeq" id="WP_147850793.1">
    <property type="nucleotide sequence ID" value="NZ_VDUZ01000045.1"/>
</dbReference>
<dbReference type="EMBL" id="VDUZ01000045">
    <property type="protein sequence ID" value="TXL71305.1"/>
    <property type="molecule type" value="Genomic_DNA"/>
</dbReference>